<dbReference type="InterPro" id="IPR029052">
    <property type="entry name" value="Metallo-depent_PP-like"/>
</dbReference>
<evidence type="ECO:0000313" key="4">
    <source>
        <dbReference type="Proteomes" id="UP001054902"/>
    </source>
</evidence>
<protein>
    <recommendedName>
        <fullName evidence="2">Calcineurin-like phosphoesterase domain-containing protein</fullName>
    </recommendedName>
</protein>
<dbReference type="AlphaFoldDB" id="A0AAD3CJT3"/>
<reference evidence="3 4" key="1">
    <citation type="journal article" date="2021" name="Sci. Rep.">
        <title>The genome of the diatom Chaetoceros tenuissimus carries an ancient integrated fragment of an extant virus.</title>
        <authorList>
            <person name="Hongo Y."/>
            <person name="Kimura K."/>
            <person name="Takaki Y."/>
            <person name="Yoshida Y."/>
            <person name="Baba S."/>
            <person name="Kobayashi G."/>
            <person name="Nagasaki K."/>
            <person name="Hano T."/>
            <person name="Tomaru Y."/>
        </authorList>
    </citation>
    <scope>NUCLEOTIDE SEQUENCE [LARGE SCALE GENOMIC DNA]</scope>
    <source>
        <strain evidence="3 4">NIES-3715</strain>
    </source>
</reference>
<evidence type="ECO:0000313" key="3">
    <source>
        <dbReference type="EMBL" id="GFH46079.1"/>
    </source>
</evidence>
<name>A0AAD3CJT3_9STRA</name>
<dbReference type="PANTHER" id="PTHR12905">
    <property type="entry name" value="METALLOPHOSPHOESTERASE"/>
    <property type="match status" value="1"/>
</dbReference>
<dbReference type="CDD" id="cd07379">
    <property type="entry name" value="MPP_239FB"/>
    <property type="match status" value="1"/>
</dbReference>
<feature type="region of interest" description="Disordered" evidence="1">
    <location>
        <begin position="251"/>
        <end position="271"/>
    </location>
</feature>
<dbReference type="GO" id="GO:0016787">
    <property type="term" value="F:hydrolase activity"/>
    <property type="evidence" value="ECO:0007669"/>
    <property type="project" value="InterPro"/>
</dbReference>
<accession>A0AAD3CJT3</accession>
<dbReference type="Proteomes" id="UP001054902">
    <property type="component" value="Unassembled WGS sequence"/>
</dbReference>
<dbReference type="Gene3D" id="3.60.21.10">
    <property type="match status" value="1"/>
</dbReference>
<dbReference type="PANTHER" id="PTHR12905:SF0">
    <property type="entry name" value="CALCINEURIN-LIKE PHOSPHOESTERASE DOMAIN-CONTAINING PROTEIN"/>
    <property type="match status" value="1"/>
</dbReference>
<evidence type="ECO:0000256" key="1">
    <source>
        <dbReference type="SAM" id="MobiDB-lite"/>
    </source>
</evidence>
<sequence>MESDGLSKDASNFAVKPSVSYTITTSPHRAKVTIVCISDTHGHHRELTMPKGDILIHAGDFTLFGRDNPRNSTGNVQENDNPLQDFNDWLGSLDYKYKIVVNGNHEVNAKYKNRAKELLSNGTLLVNEALEIDLNELTLESNDKKASIDGDNILRIYGMQFYWPTLDGNNPYHAKVYDFPKEIDILISHTPVEGYVDRDRGCPALRKLVYEIKPKIVICGHEHNATGIVESSTGDSKIVYVNTANAKGGIKNGHSLGKQPTTLHFQHQEQK</sequence>
<comment type="caution">
    <text evidence="3">The sequence shown here is derived from an EMBL/GenBank/DDBJ whole genome shotgun (WGS) entry which is preliminary data.</text>
</comment>
<proteinExistence type="predicted"/>
<feature type="domain" description="Calcineurin-like phosphoesterase" evidence="2">
    <location>
        <begin position="33"/>
        <end position="224"/>
    </location>
</feature>
<dbReference type="InterPro" id="IPR004843">
    <property type="entry name" value="Calcineurin-like_PHP"/>
</dbReference>
<keyword evidence="4" id="KW-1185">Reference proteome</keyword>
<dbReference type="InterPro" id="IPR051693">
    <property type="entry name" value="UPF0046_metallophosphoest"/>
</dbReference>
<dbReference type="SUPFAM" id="SSF56300">
    <property type="entry name" value="Metallo-dependent phosphatases"/>
    <property type="match status" value="1"/>
</dbReference>
<evidence type="ECO:0000259" key="2">
    <source>
        <dbReference type="Pfam" id="PF00149"/>
    </source>
</evidence>
<gene>
    <name evidence="3" type="ORF">CTEN210_02553</name>
</gene>
<dbReference type="Pfam" id="PF00149">
    <property type="entry name" value="Metallophos"/>
    <property type="match status" value="1"/>
</dbReference>
<organism evidence="3 4">
    <name type="scientific">Chaetoceros tenuissimus</name>
    <dbReference type="NCBI Taxonomy" id="426638"/>
    <lineage>
        <taxon>Eukaryota</taxon>
        <taxon>Sar</taxon>
        <taxon>Stramenopiles</taxon>
        <taxon>Ochrophyta</taxon>
        <taxon>Bacillariophyta</taxon>
        <taxon>Coscinodiscophyceae</taxon>
        <taxon>Chaetocerotophycidae</taxon>
        <taxon>Chaetocerotales</taxon>
        <taxon>Chaetocerotaceae</taxon>
        <taxon>Chaetoceros</taxon>
    </lineage>
</organism>
<dbReference type="EMBL" id="BLLK01000022">
    <property type="protein sequence ID" value="GFH46079.1"/>
    <property type="molecule type" value="Genomic_DNA"/>
</dbReference>